<dbReference type="Proteomes" id="UP001648503">
    <property type="component" value="Unassembled WGS sequence"/>
</dbReference>
<evidence type="ECO:0000313" key="5">
    <source>
        <dbReference type="Proteomes" id="UP001648503"/>
    </source>
</evidence>
<sequence>MAASDDSMVDMAATTGTTATGTTTTGTTTGTNGSTKPNGEGSALAGNQIIVRLESLNHTFSTKMLTLIPSHTHKIGRKVGPHVLSEPTNGIFDAKVLSRIHAELLLDSGRPCIRDMKSSNGTFVNGSRLSDEGVASGAFELCDGDRLDFGIDIVGDDGTTVMYKKVACKVSIIDGAEASSWLLSAAASSGANSNKTLSSQSTHQQQMKIKMQQEFQEQEQHAKFVDAKAVSEAHSILDDEIRIAAEAATMLKYIRKSFDLMENQAMALPAIDTLDTSKTLGISQLLVAASVSMPSNPIDSAAPFSAPMPIQNTEAGLMRSVDPTTAPTSTFPVPDYSKELDEITSQQKSMYDKIVSLQTDMSTHMTRIAEFQAMMDHSATESTKATALFSEFIHGIVSHGTDSTTEPATAVEAADVLSQCIHDTRTAKVTLDDMKSKLDAMESRTQMPVSPTPLELLQRVDEVSLECARVASAAALKTEKDLTDLRGKLTTEAKTVSQAHAKRLDSLDKAVGNVKEHTGLQQAESERITSFTDVIRSDLNKMIASRVDSDAKVNGIALGVESLTALVISLQSDIERLKCVSSDANQTHANVGRVDSATEPVAIGASEPVLRRRKHKSTNELKQLPASKAVAVGSGEIVADLSGTSASALCQQPDTTAEFISGGIKNIALMGFYSGLGALFFAIALYLFSDTQ</sequence>
<dbReference type="Gene3D" id="2.60.200.20">
    <property type="match status" value="1"/>
</dbReference>
<comment type="caution">
    <text evidence="4">The sequence shown here is derived from an EMBL/GenBank/DDBJ whole genome shotgun (WGS) entry which is preliminary data.</text>
</comment>
<keyword evidence="2" id="KW-0472">Membrane</keyword>
<protein>
    <recommendedName>
        <fullName evidence="3">FHA domain-containing protein</fullName>
    </recommendedName>
</protein>
<feature type="compositionally biased region" description="Low complexity" evidence="1">
    <location>
        <begin position="1"/>
        <end position="31"/>
    </location>
</feature>
<feature type="domain" description="FHA" evidence="3">
    <location>
        <begin position="73"/>
        <end position="129"/>
    </location>
</feature>
<evidence type="ECO:0000259" key="3">
    <source>
        <dbReference type="PROSITE" id="PS50006"/>
    </source>
</evidence>
<name>A0ABQ8EWV7_9FUNG</name>
<keyword evidence="5" id="KW-1185">Reference proteome</keyword>
<feature type="region of interest" description="Disordered" evidence="1">
    <location>
        <begin position="1"/>
        <end position="41"/>
    </location>
</feature>
<organism evidence="4 5">
    <name type="scientific">Batrachochytrium salamandrivorans</name>
    <dbReference type="NCBI Taxonomy" id="1357716"/>
    <lineage>
        <taxon>Eukaryota</taxon>
        <taxon>Fungi</taxon>
        <taxon>Fungi incertae sedis</taxon>
        <taxon>Chytridiomycota</taxon>
        <taxon>Chytridiomycota incertae sedis</taxon>
        <taxon>Chytridiomycetes</taxon>
        <taxon>Rhizophydiales</taxon>
        <taxon>Rhizophydiales incertae sedis</taxon>
        <taxon>Batrachochytrium</taxon>
    </lineage>
</organism>
<dbReference type="Pfam" id="PF00498">
    <property type="entry name" value="FHA"/>
    <property type="match status" value="1"/>
</dbReference>
<dbReference type="EMBL" id="JAFCIX010000550">
    <property type="protein sequence ID" value="KAH6587881.1"/>
    <property type="molecule type" value="Genomic_DNA"/>
</dbReference>
<feature type="transmembrane region" description="Helical" evidence="2">
    <location>
        <begin position="667"/>
        <end position="688"/>
    </location>
</feature>
<proteinExistence type="predicted"/>
<dbReference type="PANTHER" id="PTHR15715">
    <property type="entry name" value="CENTROSOMAL PROTEIN OF 170 KDA"/>
    <property type="match status" value="1"/>
</dbReference>
<evidence type="ECO:0000313" key="4">
    <source>
        <dbReference type="EMBL" id="KAH6587881.1"/>
    </source>
</evidence>
<accession>A0ABQ8EWV7</accession>
<reference evidence="4 5" key="1">
    <citation type="submission" date="2021-02" db="EMBL/GenBank/DDBJ databases">
        <title>Variation within the Batrachochytrium salamandrivorans European outbreak.</title>
        <authorList>
            <person name="Kelly M."/>
            <person name="Pasmans F."/>
            <person name="Shea T.P."/>
            <person name="Munoz J.F."/>
            <person name="Carranza S."/>
            <person name="Cuomo C.A."/>
            <person name="Martel A."/>
        </authorList>
    </citation>
    <scope>NUCLEOTIDE SEQUENCE [LARGE SCALE GENOMIC DNA]</scope>
    <source>
        <strain evidence="4 5">AMFP18/2</strain>
    </source>
</reference>
<gene>
    <name evidence="4" type="ORF">BASA50_011073</name>
</gene>
<keyword evidence="2" id="KW-1133">Transmembrane helix</keyword>
<dbReference type="InterPro" id="IPR051176">
    <property type="entry name" value="Cent_Immune-Sig_Mod"/>
</dbReference>
<dbReference type="SMART" id="SM00240">
    <property type="entry name" value="FHA"/>
    <property type="match status" value="1"/>
</dbReference>
<evidence type="ECO:0000256" key="1">
    <source>
        <dbReference type="SAM" id="MobiDB-lite"/>
    </source>
</evidence>
<dbReference type="SUPFAM" id="SSF49879">
    <property type="entry name" value="SMAD/FHA domain"/>
    <property type="match status" value="1"/>
</dbReference>
<evidence type="ECO:0000256" key="2">
    <source>
        <dbReference type="SAM" id="Phobius"/>
    </source>
</evidence>
<keyword evidence="2" id="KW-0812">Transmembrane</keyword>
<dbReference type="PANTHER" id="PTHR15715:SF37">
    <property type="entry name" value="LD47843P"/>
    <property type="match status" value="1"/>
</dbReference>
<dbReference type="InterPro" id="IPR000253">
    <property type="entry name" value="FHA_dom"/>
</dbReference>
<dbReference type="InterPro" id="IPR008984">
    <property type="entry name" value="SMAD_FHA_dom_sf"/>
</dbReference>
<dbReference type="PROSITE" id="PS50006">
    <property type="entry name" value="FHA_DOMAIN"/>
    <property type="match status" value="1"/>
</dbReference>